<feature type="transmembrane region" description="Helical" evidence="7">
    <location>
        <begin position="177"/>
        <end position="196"/>
    </location>
</feature>
<dbReference type="GO" id="GO:0055085">
    <property type="term" value="P:transmembrane transport"/>
    <property type="evidence" value="ECO:0007669"/>
    <property type="project" value="InterPro"/>
</dbReference>
<reference evidence="10" key="1">
    <citation type="submission" date="2019-11" db="EMBL/GenBank/DDBJ databases">
        <authorList>
            <person name="Feng L."/>
        </authorList>
    </citation>
    <scope>NUCLEOTIDE SEQUENCE</scope>
    <source>
        <strain evidence="10">CParaputrificumLFYP93</strain>
    </source>
</reference>
<dbReference type="SUPFAM" id="SSF161098">
    <property type="entry name" value="MetI-like"/>
    <property type="match status" value="1"/>
</dbReference>
<feature type="transmembrane region" description="Helical" evidence="7">
    <location>
        <begin position="141"/>
        <end position="165"/>
    </location>
</feature>
<name>A0A6N3A0Y5_9CLOT</name>
<dbReference type="InterPro" id="IPR000515">
    <property type="entry name" value="MetI-like"/>
</dbReference>
<evidence type="ECO:0000256" key="2">
    <source>
        <dbReference type="ARBA" id="ARBA00022448"/>
    </source>
</evidence>
<dbReference type="InterPro" id="IPR035906">
    <property type="entry name" value="MetI-like_sf"/>
</dbReference>
<dbReference type="PROSITE" id="PS50928">
    <property type="entry name" value="ABC_TM1"/>
    <property type="match status" value="1"/>
</dbReference>
<comment type="similarity">
    <text evidence="7">Belongs to the binding-protein-dependent transport system permease family.</text>
</comment>
<dbReference type="InterPro" id="IPR025966">
    <property type="entry name" value="OppC_N"/>
</dbReference>
<gene>
    <name evidence="10" type="primary">oppC</name>
    <name evidence="10" type="ORF">CPLFYP93_00688</name>
</gene>
<feature type="transmembrane region" description="Helical" evidence="7">
    <location>
        <begin position="47"/>
        <end position="68"/>
    </location>
</feature>
<keyword evidence="2 7" id="KW-0813">Transport</keyword>
<feature type="domain" description="ABC transmembrane type-1" evidence="9">
    <location>
        <begin position="107"/>
        <end position="305"/>
    </location>
</feature>
<dbReference type="GO" id="GO:0005886">
    <property type="term" value="C:plasma membrane"/>
    <property type="evidence" value="ECO:0007669"/>
    <property type="project" value="UniProtKB-SubCell"/>
</dbReference>
<evidence type="ECO:0000256" key="4">
    <source>
        <dbReference type="ARBA" id="ARBA00022692"/>
    </source>
</evidence>
<dbReference type="PANTHER" id="PTHR43386">
    <property type="entry name" value="OLIGOPEPTIDE TRANSPORT SYSTEM PERMEASE PROTEIN APPC"/>
    <property type="match status" value="1"/>
</dbReference>
<dbReference type="CDD" id="cd06261">
    <property type="entry name" value="TM_PBP2"/>
    <property type="match status" value="1"/>
</dbReference>
<evidence type="ECO:0000256" key="1">
    <source>
        <dbReference type="ARBA" id="ARBA00004651"/>
    </source>
</evidence>
<feature type="transmembrane region" description="Helical" evidence="7">
    <location>
        <begin position="109"/>
        <end position="134"/>
    </location>
</feature>
<evidence type="ECO:0000256" key="5">
    <source>
        <dbReference type="ARBA" id="ARBA00022989"/>
    </source>
</evidence>
<keyword evidence="3" id="KW-1003">Cell membrane</keyword>
<feature type="transmembrane region" description="Helical" evidence="7">
    <location>
        <begin position="227"/>
        <end position="248"/>
    </location>
</feature>
<comment type="subcellular location">
    <subcellularLocation>
        <location evidence="1 7">Cell membrane</location>
        <topology evidence="1 7">Multi-pass membrane protein</topology>
    </subcellularLocation>
</comment>
<dbReference type="InterPro" id="IPR050366">
    <property type="entry name" value="BP-dependent_transpt_permease"/>
</dbReference>
<organism evidence="10">
    <name type="scientific">Clostridium paraputrificum</name>
    <dbReference type="NCBI Taxonomy" id="29363"/>
    <lineage>
        <taxon>Bacteria</taxon>
        <taxon>Bacillati</taxon>
        <taxon>Bacillota</taxon>
        <taxon>Clostridia</taxon>
        <taxon>Eubacteriales</taxon>
        <taxon>Clostridiaceae</taxon>
        <taxon>Clostridium</taxon>
    </lineage>
</organism>
<protein>
    <submittedName>
        <fullName evidence="10">Oligopeptide transport system permease protein OppC</fullName>
    </submittedName>
</protein>
<feature type="transmembrane region" description="Helical" evidence="7">
    <location>
        <begin position="285"/>
        <end position="308"/>
    </location>
</feature>
<dbReference type="InterPro" id="IPR053523">
    <property type="entry name" value="Oligopeptide_permease_AppC"/>
</dbReference>
<evidence type="ECO:0000256" key="6">
    <source>
        <dbReference type="ARBA" id="ARBA00023136"/>
    </source>
</evidence>
<accession>A0A6N3A0Y5</accession>
<dbReference type="PANTHER" id="PTHR43386:SF1">
    <property type="entry name" value="D,D-DIPEPTIDE TRANSPORT SYSTEM PERMEASE PROTEIN DDPC-RELATED"/>
    <property type="match status" value="1"/>
</dbReference>
<feature type="region of interest" description="Disordered" evidence="8">
    <location>
        <begin position="1"/>
        <end position="30"/>
    </location>
</feature>
<proteinExistence type="inferred from homology"/>
<evidence type="ECO:0000256" key="8">
    <source>
        <dbReference type="SAM" id="MobiDB-lite"/>
    </source>
</evidence>
<evidence type="ECO:0000256" key="7">
    <source>
        <dbReference type="RuleBase" id="RU363032"/>
    </source>
</evidence>
<dbReference type="Pfam" id="PF00528">
    <property type="entry name" value="BPD_transp_1"/>
    <property type="match status" value="1"/>
</dbReference>
<dbReference type="AlphaFoldDB" id="A0A6N3A0Y5"/>
<keyword evidence="4 7" id="KW-0812">Transmembrane</keyword>
<dbReference type="NCBIfam" id="NF045476">
    <property type="entry name" value="Opp4C"/>
    <property type="match status" value="1"/>
</dbReference>
<evidence type="ECO:0000313" key="10">
    <source>
        <dbReference type="EMBL" id="VYT82412.1"/>
    </source>
</evidence>
<dbReference type="EMBL" id="CACRTV010000022">
    <property type="protein sequence ID" value="VYT82412.1"/>
    <property type="molecule type" value="Genomic_DNA"/>
</dbReference>
<evidence type="ECO:0000256" key="3">
    <source>
        <dbReference type="ARBA" id="ARBA00022475"/>
    </source>
</evidence>
<feature type="compositionally biased region" description="Basic and acidic residues" evidence="8">
    <location>
        <begin position="1"/>
        <end position="20"/>
    </location>
</feature>
<feature type="compositionally biased region" description="Polar residues" evidence="8">
    <location>
        <begin position="21"/>
        <end position="30"/>
    </location>
</feature>
<evidence type="ECO:0000259" key="9">
    <source>
        <dbReference type="PROSITE" id="PS50928"/>
    </source>
</evidence>
<dbReference type="Pfam" id="PF12911">
    <property type="entry name" value="OppC_N"/>
    <property type="match status" value="1"/>
</dbReference>
<dbReference type="RefSeq" id="WP_156559276.1">
    <property type="nucleotide sequence ID" value="NZ_CACRTV010000022.1"/>
</dbReference>
<keyword evidence="6 7" id="KW-0472">Membrane</keyword>
<keyword evidence="5 7" id="KW-1133">Transmembrane helix</keyword>
<sequence>MLDKLKKKQKVEPKEIDKSTIESNSEVNNDIESPGKLVLRRIRQNKFAMIGLGLLIFMFVFSFIGPFLSPYGYNDRSALVKAAPSFKHWFGTDYLGRDILTRVMVGGRISIAVGVVSVVISVVIGTLVGSIAGYYGGKIDYFLMAFTDIFLSIPFLPIVILMGSMLSDLKVDPNMRIVALMFMLGLLSWPSIARLVRGEILSLREQEFIQATESLGLRDTRKIIRHLVPNVIPTIIVNATLGVASAILTESALSYLGMGVVEPTPSWGNMISASNNNIDLQNRPWLWIPPGVCMLVTVMAVNLFGDALRDALDPKKRR</sequence>
<dbReference type="Gene3D" id="1.10.3720.10">
    <property type="entry name" value="MetI-like"/>
    <property type="match status" value="1"/>
</dbReference>